<evidence type="ECO:0000259" key="7">
    <source>
        <dbReference type="Pfam" id="PF01478"/>
    </source>
</evidence>
<comment type="caution">
    <text evidence="8">The sequence shown here is derived from an EMBL/GenBank/DDBJ whole genome shotgun (WGS) entry which is preliminary data.</text>
</comment>
<evidence type="ECO:0000256" key="5">
    <source>
        <dbReference type="ARBA" id="ARBA00023136"/>
    </source>
</evidence>
<feature type="transmembrane region" description="Helical" evidence="6">
    <location>
        <begin position="27"/>
        <end position="46"/>
    </location>
</feature>
<comment type="subcellular location">
    <subcellularLocation>
        <location evidence="1">Cell membrane</location>
        <topology evidence="1">Multi-pass membrane protein</topology>
    </subcellularLocation>
</comment>
<dbReference type="PANTHER" id="PTHR36506">
    <property type="entry name" value="PREFLAGELLIN PEPTIDASE"/>
    <property type="match status" value="1"/>
</dbReference>
<feature type="transmembrane region" description="Helical" evidence="6">
    <location>
        <begin position="53"/>
        <end position="76"/>
    </location>
</feature>
<dbReference type="EMBL" id="JAXLPB010000001">
    <property type="protein sequence ID" value="MDY8108455.1"/>
    <property type="molecule type" value="Genomic_DNA"/>
</dbReference>
<dbReference type="PANTHER" id="PTHR36506:SF1">
    <property type="entry name" value="PREFLAGELLIN PEPTIDASE"/>
    <property type="match status" value="1"/>
</dbReference>
<keyword evidence="4 6" id="KW-1133">Transmembrane helix</keyword>
<keyword evidence="5 6" id="KW-0472">Membrane</keyword>
<sequence length="167" mass="17331">MAYIFLITVFPFCMIFAAVSDVMTMTIPNRLCLLLAAGFPVAVLAGGMPLEQAAIFAAFGVGTFFIGFALFAGGLIGGGDAKMLAATAFWIGPFDAGLYLVYATALGGALALFLLYSRTMIAPVTGFAFADRLLSRETGVPYGVALAIAGLLVYADGPFMEAALRAS</sequence>
<evidence type="ECO:0000256" key="2">
    <source>
        <dbReference type="ARBA" id="ARBA00022475"/>
    </source>
</evidence>
<reference evidence="8 9" key="1">
    <citation type="submission" date="2023-12" db="EMBL/GenBank/DDBJ databases">
        <title>Description of Novel Strain Fulvimarina sp. 2208YS6-2-32 isolated from Uroteuthis (Photololigo) edulis.</title>
        <authorList>
            <person name="Park J.-S."/>
        </authorList>
    </citation>
    <scope>NUCLEOTIDE SEQUENCE [LARGE SCALE GENOMIC DNA]</scope>
    <source>
        <strain evidence="8 9">2208YS6-2-32</strain>
    </source>
</reference>
<keyword evidence="9" id="KW-1185">Reference proteome</keyword>
<dbReference type="RefSeq" id="WP_322185898.1">
    <property type="nucleotide sequence ID" value="NZ_JAXLPB010000001.1"/>
</dbReference>
<organism evidence="8 9">
    <name type="scientific">Fulvimarina uroteuthidis</name>
    <dbReference type="NCBI Taxonomy" id="3098149"/>
    <lineage>
        <taxon>Bacteria</taxon>
        <taxon>Pseudomonadati</taxon>
        <taxon>Pseudomonadota</taxon>
        <taxon>Alphaproteobacteria</taxon>
        <taxon>Hyphomicrobiales</taxon>
        <taxon>Aurantimonadaceae</taxon>
        <taxon>Fulvimarina</taxon>
    </lineage>
</organism>
<name>A0ABU5HZH5_9HYPH</name>
<keyword evidence="8" id="KW-0378">Hydrolase</keyword>
<feature type="transmembrane region" description="Helical" evidence="6">
    <location>
        <begin position="138"/>
        <end position="155"/>
    </location>
</feature>
<dbReference type="InterPro" id="IPR000045">
    <property type="entry name" value="Prepilin_IV_endopep_pep"/>
</dbReference>
<dbReference type="EC" id="3.4.23.43" evidence="8"/>
<evidence type="ECO:0000256" key="1">
    <source>
        <dbReference type="ARBA" id="ARBA00004651"/>
    </source>
</evidence>
<feature type="domain" description="Prepilin type IV endopeptidase peptidase" evidence="7">
    <location>
        <begin position="9"/>
        <end position="112"/>
    </location>
</feature>
<keyword evidence="2" id="KW-1003">Cell membrane</keyword>
<accession>A0ABU5HZH5</accession>
<protein>
    <submittedName>
        <fullName evidence="8">Prepilin peptidase</fullName>
        <ecNumber evidence="8">3.4.23.43</ecNumber>
    </submittedName>
</protein>
<proteinExistence type="predicted"/>
<dbReference type="Pfam" id="PF01478">
    <property type="entry name" value="Peptidase_A24"/>
    <property type="match status" value="1"/>
</dbReference>
<dbReference type="GO" id="GO:0004190">
    <property type="term" value="F:aspartic-type endopeptidase activity"/>
    <property type="evidence" value="ECO:0007669"/>
    <property type="project" value="UniProtKB-EC"/>
</dbReference>
<dbReference type="Gene3D" id="1.20.120.1220">
    <property type="match status" value="1"/>
</dbReference>
<evidence type="ECO:0000256" key="6">
    <source>
        <dbReference type="SAM" id="Phobius"/>
    </source>
</evidence>
<keyword evidence="3 6" id="KW-0812">Transmembrane</keyword>
<evidence type="ECO:0000313" key="9">
    <source>
        <dbReference type="Proteomes" id="UP001294412"/>
    </source>
</evidence>
<evidence type="ECO:0000256" key="3">
    <source>
        <dbReference type="ARBA" id="ARBA00022692"/>
    </source>
</evidence>
<dbReference type="Proteomes" id="UP001294412">
    <property type="component" value="Unassembled WGS sequence"/>
</dbReference>
<evidence type="ECO:0000256" key="4">
    <source>
        <dbReference type="ARBA" id="ARBA00022989"/>
    </source>
</evidence>
<dbReference type="InterPro" id="IPR052218">
    <property type="entry name" value="Preflagellin_Peptidase"/>
</dbReference>
<gene>
    <name evidence="8" type="ORF">U0C82_04720</name>
</gene>
<evidence type="ECO:0000313" key="8">
    <source>
        <dbReference type="EMBL" id="MDY8108455.1"/>
    </source>
</evidence>
<feature type="transmembrane region" description="Helical" evidence="6">
    <location>
        <begin position="96"/>
        <end position="117"/>
    </location>
</feature>